<dbReference type="EMBL" id="CABVMM010000014">
    <property type="protein sequence ID" value="VVV02050.1"/>
    <property type="molecule type" value="Genomic_DNA"/>
</dbReference>
<evidence type="ECO:0000313" key="2">
    <source>
        <dbReference type="Proteomes" id="UP000356253"/>
    </source>
</evidence>
<protein>
    <submittedName>
        <fullName evidence="1">Uncharacterized protein</fullName>
    </submittedName>
</protein>
<accession>A0AC61YCW1</accession>
<organism evidence="1 2">
    <name type="scientific">Mesonia oceanica</name>
    <dbReference type="NCBI Taxonomy" id="2687242"/>
    <lineage>
        <taxon>Bacteria</taxon>
        <taxon>Pseudomonadati</taxon>
        <taxon>Bacteroidota</taxon>
        <taxon>Flavobacteriia</taxon>
        <taxon>Flavobacteriales</taxon>
        <taxon>Flavobacteriaceae</taxon>
        <taxon>Mesonia</taxon>
    </lineage>
</organism>
<reference evidence="1" key="1">
    <citation type="submission" date="2019-09" db="EMBL/GenBank/DDBJ databases">
        <authorList>
            <person name="Rodrigo-Torres L."/>
            <person name="Arahal R. D."/>
            <person name="Lucena T."/>
        </authorList>
    </citation>
    <scope>NUCLEOTIDE SEQUENCE</scope>
    <source>
        <strain evidence="1">ISS653</strain>
    </source>
</reference>
<proteinExistence type="predicted"/>
<name>A0AC61YCW1_9FLAO</name>
<gene>
    <name evidence="1" type="ORF">FVB9532_03346</name>
</gene>
<comment type="caution">
    <text evidence="1">The sequence shown here is derived from an EMBL/GenBank/DDBJ whole genome shotgun (WGS) entry which is preliminary data.</text>
</comment>
<keyword evidence="2" id="KW-1185">Reference proteome</keyword>
<sequence length="148" mass="16912">MKNIITFFLVLCSLLCYSQTENQEDILNENNEAPFAKIEEVPIYPGCENASSNKEKKACMSEMIKLFVSEKFNLKISKKYGKKGINRLYTRFKIDEDGKVVDIEARGDHPRLEKEALRILKKLPKMKPGKVDGKPVGVLYALPIVFKI</sequence>
<dbReference type="Proteomes" id="UP000356253">
    <property type="component" value="Unassembled WGS sequence"/>
</dbReference>
<evidence type="ECO:0000313" key="1">
    <source>
        <dbReference type="EMBL" id="VVV02050.1"/>
    </source>
</evidence>